<dbReference type="SUPFAM" id="SSF52540">
    <property type="entry name" value="P-loop containing nucleoside triphosphate hydrolases"/>
    <property type="match status" value="1"/>
</dbReference>
<sequence>MIRRALPAAQQDDGEALRADQLDIRPGEQLERLSLSGDGQLYRLHRASGNLLLTVSDPGSPLLEATQRRDHAYAMRAAVPQACCAVPLHPLLLQGRPALLHTDPGGRPLQLTSGLPVPLRQCLVLATAIAQALAQLHACRVVHQDLRPQHLLVGDGGSVFLIGFMRASKEARHAVAATEPAAPAEAWPYLSPEQTGRIQRSMDARSDLYALGVILYQMACGHLPFEAQDASEWAHCHLARSPVPPSIRHPGVPALLSELILKLLAKAAEDRYQTATGLVYDLQRMAWGLEHSGQMPAMALGTQDLSDRLVLPEQLFGRTATLNLLRQQVQSVGTHGRSACVLLSGYAGVGKTALVAELRASLPQPLMFASGKFEVRKDDIPYATVAQALRQLVTQLLSLDPKALATWRQRLAQALGAHGQVVVNLVPALAHIIGPQPALKEVAATENALRFQMAVQQFLSVFCSEGHPLVFFLDDIHWIDPASLDLFSSLLNAPGLRHVLFVGAYRSNEVADNPALVAQLAQWRDANAAMTVIELQPLSLQDLENLLNSSLAGRNSPSNPLTELAQLLWAKTQGNPLFCKQLLTEMADQRLLAFDHDQQLWRWDHAAIDALDYSLNVAELVAHKMARLEAGSVRLLTVLASLGARATVATLTAVAEMSPAQIQQALVSAQEMGLVAADGQGYRFMHDKIQEAAYAMLPESERASMHLGIARRLLAGHAPAHNSWESQHFDTVNQFLRGDMLVTEDAERMQVASLYLQAARSAMADNAYLAALQYLARAQSLLPANAWQVDAQLCFELARTHAECEFYAGDPEAADRRLRHLSPKITHTLERASLASLQITVCLALDDSARAISTCLAFLSLCGMSWPAHPSRQEVLREYQALRAALDQRTVASLAELPAMAHPLHRATMDVLAAVLPPAFFSDENLVCLVLCRMANLSIESGNTNASPLAYAYLGMVLGPCFDDYPTALAFGRLGYAVIERGEHTRYRARVYMCFAYHVLPWTRDMQETPPLLRKAFAITRETGDITYSGFSSCTLVTSMLFSGDALDLIDAEGGQRLQLMETARFGLIVDIMTAQLRLVAMLQGRSHRFGSLDDSGFDEAAFELHLSTNRSLDIAACWYWIRKGQARFLAGRVAEALQAMDHAEPLLWTSKGHLEFAEYHLWSGLIHAAACQGVSGAARAPHRSKLEQHRAQHAIWAQSSPANFACRLALLEAEAARLDGDEHSAMQHYDDSATWARQASMAHIEALALGLSAQFHAQQGRQTMALALRASARERWLSLGAHGMALHLQNQHAGLLPSAEQARTAVSERPLRSMDVETLVRISQALAAEKGLSQLVQTLMTMTLEYAAADRAVLVLPHGDQLRIQAQAKAEHGTVGFNQQQVPASGELLPLSVLHYCLRTHSHVLIEDARDPGPFASDLYLAQARARSVLCLPLMRRAEPLGILYLENSLTGHVFNADRVALLTLIASMAATSMENASLGEKESLLQEVHHRVKNNLQLISSLLSLQAHRIPEPAVAELFAESRNRVRSMALVHENLYRAGNFARVPMDQHLEKLCAQLGHVYALDASRVRLHVQVDDIELSLSQAVSCGLIVNELVSNALKHAFPDGSSGTIHVRMQPLPNQHYRLTVADSGIGLPSNIGPESAETLGLQLVADLSHQLRGRLRVVREAGTLFCIEFRMDAGLPSPAPATESWT</sequence>
<dbReference type="InterPro" id="IPR036890">
    <property type="entry name" value="HATPase_C_sf"/>
</dbReference>
<dbReference type="PROSITE" id="PS50011">
    <property type="entry name" value="PROTEIN_KINASE_DOM"/>
    <property type="match status" value="1"/>
</dbReference>
<dbReference type="Pfam" id="PF13191">
    <property type="entry name" value="AAA_16"/>
    <property type="match status" value="1"/>
</dbReference>
<dbReference type="InterPro" id="IPR029016">
    <property type="entry name" value="GAF-like_dom_sf"/>
</dbReference>
<protein>
    <submittedName>
        <fullName evidence="3">AAA family ATPase</fullName>
    </submittedName>
</protein>
<gene>
    <name evidence="3" type="ORF">HS961_20860</name>
</gene>
<proteinExistence type="predicted"/>
<dbReference type="SUPFAM" id="SSF55781">
    <property type="entry name" value="GAF domain-like"/>
    <property type="match status" value="1"/>
</dbReference>
<dbReference type="GO" id="GO:0004672">
    <property type="term" value="F:protein kinase activity"/>
    <property type="evidence" value="ECO:0007669"/>
    <property type="project" value="InterPro"/>
</dbReference>
<dbReference type="SUPFAM" id="SSF56112">
    <property type="entry name" value="Protein kinase-like (PK-like)"/>
    <property type="match status" value="2"/>
</dbReference>
<accession>A0A7G5EM72</accession>
<dbReference type="InterPro" id="IPR000719">
    <property type="entry name" value="Prot_kinase_dom"/>
</dbReference>
<dbReference type="GO" id="GO:0005524">
    <property type="term" value="F:ATP binding"/>
    <property type="evidence" value="ECO:0007669"/>
    <property type="project" value="InterPro"/>
</dbReference>
<dbReference type="Pfam" id="PF00069">
    <property type="entry name" value="Pkinase"/>
    <property type="match status" value="1"/>
</dbReference>
<dbReference type="SMART" id="SM00220">
    <property type="entry name" value="S_TKc"/>
    <property type="match status" value="1"/>
</dbReference>
<dbReference type="PANTHER" id="PTHR43642">
    <property type="entry name" value="HYBRID SIGNAL TRANSDUCTION HISTIDINE KINASE G"/>
    <property type="match status" value="1"/>
</dbReference>
<dbReference type="InterPro" id="IPR003594">
    <property type="entry name" value="HATPase_dom"/>
</dbReference>
<dbReference type="InterPro" id="IPR003018">
    <property type="entry name" value="GAF"/>
</dbReference>
<dbReference type="InterPro" id="IPR027417">
    <property type="entry name" value="P-loop_NTPase"/>
</dbReference>
<dbReference type="Pfam" id="PF01590">
    <property type="entry name" value="GAF"/>
    <property type="match status" value="1"/>
</dbReference>
<keyword evidence="4" id="KW-1185">Reference proteome</keyword>
<dbReference type="Pfam" id="PF07568">
    <property type="entry name" value="HisKA_2"/>
    <property type="match status" value="1"/>
</dbReference>
<dbReference type="SMART" id="SM00065">
    <property type="entry name" value="GAF"/>
    <property type="match status" value="1"/>
</dbReference>
<dbReference type="InterPro" id="IPR005467">
    <property type="entry name" value="His_kinase_dom"/>
</dbReference>
<organism evidence="3 4">
    <name type="scientific">Comamonas piscis</name>
    <dbReference type="NCBI Taxonomy" id="1562974"/>
    <lineage>
        <taxon>Bacteria</taxon>
        <taxon>Pseudomonadati</taxon>
        <taxon>Pseudomonadota</taxon>
        <taxon>Betaproteobacteria</taxon>
        <taxon>Burkholderiales</taxon>
        <taxon>Comamonadaceae</taxon>
        <taxon>Comamonas</taxon>
    </lineage>
</organism>
<dbReference type="Gene3D" id="3.30.450.40">
    <property type="match status" value="1"/>
</dbReference>
<dbReference type="InterPro" id="IPR011009">
    <property type="entry name" value="Kinase-like_dom_sf"/>
</dbReference>
<dbReference type="Gene3D" id="1.10.510.10">
    <property type="entry name" value="Transferase(Phosphotransferase) domain 1"/>
    <property type="match status" value="1"/>
</dbReference>
<dbReference type="SUPFAM" id="SSF55874">
    <property type="entry name" value="ATPase domain of HSP90 chaperone/DNA topoisomerase II/histidine kinase"/>
    <property type="match status" value="1"/>
</dbReference>
<evidence type="ECO:0000313" key="4">
    <source>
        <dbReference type="Proteomes" id="UP000515240"/>
    </source>
</evidence>
<feature type="domain" description="Protein kinase" evidence="1">
    <location>
        <begin position="1"/>
        <end position="283"/>
    </location>
</feature>
<feature type="domain" description="Histidine kinase" evidence="2">
    <location>
        <begin position="1489"/>
        <end position="1683"/>
    </location>
</feature>
<dbReference type="KEGG" id="cpis:HS961_20860"/>
<dbReference type="Gene3D" id="3.30.565.10">
    <property type="entry name" value="Histidine kinase-like ATPase, C-terminal domain"/>
    <property type="match status" value="1"/>
</dbReference>
<dbReference type="SMART" id="SM00387">
    <property type="entry name" value="HATPase_c"/>
    <property type="match status" value="1"/>
</dbReference>
<dbReference type="Gene3D" id="3.40.50.300">
    <property type="entry name" value="P-loop containing nucleotide triphosphate hydrolases"/>
    <property type="match status" value="1"/>
</dbReference>
<evidence type="ECO:0000313" key="3">
    <source>
        <dbReference type="EMBL" id="QMV75097.1"/>
    </source>
</evidence>
<dbReference type="EMBL" id="CP058554">
    <property type="protein sequence ID" value="QMV75097.1"/>
    <property type="molecule type" value="Genomic_DNA"/>
</dbReference>
<dbReference type="Proteomes" id="UP000515240">
    <property type="component" value="Chromosome"/>
</dbReference>
<dbReference type="RefSeq" id="WP_182325319.1">
    <property type="nucleotide sequence ID" value="NZ_CP058554.1"/>
</dbReference>
<dbReference type="PROSITE" id="PS50109">
    <property type="entry name" value="HIS_KIN"/>
    <property type="match status" value="1"/>
</dbReference>
<name>A0A7G5EM72_9BURK</name>
<reference evidence="3 4" key="1">
    <citation type="journal article" date="2020" name="G3 (Bethesda)">
        <title>CeMbio - The Caenorhabditis elegans Microbiome Resource.</title>
        <authorList>
            <person name="Dirksen P."/>
            <person name="Assie A."/>
            <person name="Zimmermann J."/>
            <person name="Zhang F."/>
            <person name="Tietje A.M."/>
            <person name="Marsh S.A."/>
            <person name="Felix M.A."/>
            <person name="Shapira M."/>
            <person name="Kaleta C."/>
            <person name="Schulenburg H."/>
            <person name="Samuel B."/>
        </authorList>
    </citation>
    <scope>NUCLEOTIDE SEQUENCE [LARGE SCALE GENOMIC DNA]</scope>
    <source>
        <strain evidence="3 4">BIGb0172</strain>
    </source>
</reference>
<dbReference type="Pfam" id="PF02518">
    <property type="entry name" value="HATPase_c"/>
    <property type="match status" value="1"/>
</dbReference>
<dbReference type="PANTHER" id="PTHR43642:SF1">
    <property type="entry name" value="HYBRID SIGNAL TRANSDUCTION HISTIDINE KINASE G"/>
    <property type="match status" value="1"/>
</dbReference>
<dbReference type="InterPro" id="IPR053159">
    <property type="entry name" value="Hybrid_Histidine_Kinase"/>
</dbReference>
<evidence type="ECO:0000259" key="1">
    <source>
        <dbReference type="PROSITE" id="PS50011"/>
    </source>
</evidence>
<dbReference type="InterPro" id="IPR041664">
    <property type="entry name" value="AAA_16"/>
</dbReference>
<dbReference type="InterPro" id="IPR011495">
    <property type="entry name" value="Sig_transdc_His_kin_sub2_dim/P"/>
</dbReference>
<evidence type="ECO:0000259" key="2">
    <source>
        <dbReference type="PROSITE" id="PS50109"/>
    </source>
</evidence>